<feature type="compositionally biased region" description="Low complexity" evidence="1">
    <location>
        <begin position="189"/>
        <end position="212"/>
    </location>
</feature>
<comment type="caution">
    <text evidence="2">The sequence shown here is derived from an EMBL/GenBank/DDBJ whole genome shotgun (WGS) entry which is preliminary data.</text>
</comment>
<feature type="region of interest" description="Disordered" evidence="1">
    <location>
        <begin position="230"/>
        <end position="305"/>
    </location>
</feature>
<sequence length="424" mass="46745">MARTGYAKIYTRIWSDKDFIALPEQLQRGFLMLMSQGNLNAAGIIALQPRRWARFAADSTPESVTAVVNELEARRYVYADWDTEELLVRSYIRVDELWKQPNVIKGSFDDIEATLSDRLKGVLRTELERIPWGALTGKMAAETQARAAEVIASLPALGEAGGEAPKGLGEPSVEGVGEPFVEPFREGFPEPSGEPSEGGSVNPSPEPSGEPIAEPPVVVAVAVGVEVGTPEGSFKKTSSSSSETNLGPGTGDEDEPDEDTPGVCEDPEGEDADPQEDAPDPDEDQDDDGEPDEDQEPEPVRDDVERVCTHLRQRVIEGGKPAHRVNITKGWRTSARLLIDRDGVTEEQIIRAIDWVQKDAFWRTNVRSMPKLREKFFELRDRATEERRKAAAPARRPHNAALPSADGTTVFDRARQRLTEQEPQ</sequence>
<name>A0ABU7KD23_9ACTN</name>
<dbReference type="EMBL" id="JAUZMY010000026">
    <property type="protein sequence ID" value="MEE2040126.1"/>
    <property type="molecule type" value="Genomic_DNA"/>
</dbReference>
<evidence type="ECO:0000313" key="3">
    <source>
        <dbReference type="Proteomes" id="UP001356095"/>
    </source>
</evidence>
<evidence type="ECO:0000313" key="2">
    <source>
        <dbReference type="EMBL" id="MEE2040126.1"/>
    </source>
</evidence>
<keyword evidence="3" id="KW-1185">Reference proteome</keyword>
<dbReference type="RefSeq" id="WP_330093895.1">
    <property type="nucleotide sequence ID" value="NZ_JAUZMY010000026.1"/>
</dbReference>
<protein>
    <submittedName>
        <fullName evidence="2">Uncharacterized protein</fullName>
    </submittedName>
</protein>
<evidence type="ECO:0000256" key="1">
    <source>
        <dbReference type="SAM" id="MobiDB-lite"/>
    </source>
</evidence>
<dbReference type="Proteomes" id="UP001356095">
    <property type="component" value="Unassembled WGS sequence"/>
</dbReference>
<feature type="region of interest" description="Disordered" evidence="1">
    <location>
        <begin position="385"/>
        <end position="424"/>
    </location>
</feature>
<feature type="region of interest" description="Disordered" evidence="1">
    <location>
        <begin position="162"/>
        <end position="212"/>
    </location>
</feature>
<accession>A0ABU7KD23</accession>
<proteinExistence type="predicted"/>
<reference evidence="2 3" key="1">
    <citation type="submission" date="2023-08" db="EMBL/GenBank/DDBJ databases">
        <authorList>
            <person name="Girao M."/>
            <person name="Carvalho M.F."/>
        </authorList>
    </citation>
    <scope>NUCLEOTIDE SEQUENCE [LARGE SCALE GENOMIC DNA]</scope>
    <source>
        <strain evidence="2 3">CT-R113</strain>
    </source>
</reference>
<organism evidence="2 3">
    <name type="scientific">Nocardiopsis codii</name>
    <dbReference type="NCBI Taxonomy" id="3065942"/>
    <lineage>
        <taxon>Bacteria</taxon>
        <taxon>Bacillati</taxon>
        <taxon>Actinomycetota</taxon>
        <taxon>Actinomycetes</taxon>
        <taxon>Streptosporangiales</taxon>
        <taxon>Nocardiopsidaceae</taxon>
        <taxon>Nocardiopsis</taxon>
    </lineage>
</organism>
<feature type="compositionally biased region" description="Acidic residues" evidence="1">
    <location>
        <begin position="251"/>
        <end position="297"/>
    </location>
</feature>
<feature type="compositionally biased region" description="Basic and acidic residues" evidence="1">
    <location>
        <begin position="412"/>
        <end position="424"/>
    </location>
</feature>
<feature type="compositionally biased region" description="Low complexity" evidence="1">
    <location>
        <begin position="230"/>
        <end position="242"/>
    </location>
</feature>
<gene>
    <name evidence="2" type="ORF">Q8791_23185</name>
</gene>